<dbReference type="PANTHER" id="PTHR47506">
    <property type="entry name" value="TRANSCRIPTIONAL REGULATORY PROTEIN"/>
    <property type="match status" value="1"/>
</dbReference>
<dbReference type="PROSITE" id="PS50977">
    <property type="entry name" value="HTH_TETR_2"/>
    <property type="match status" value="1"/>
</dbReference>
<dbReference type="InterPro" id="IPR009057">
    <property type="entry name" value="Homeodomain-like_sf"/>
</dbReference>
<organism evidence="6 7">
    <name type="scientific">Peribacillus muralis</name>
    <dbReference type="NCBI Taxonomy" id="264697"/>
    <lineage>
        <taxon>Bacteria</taxon>
        <taxon>Bacillati</taxon>
        <taxon>Bacillota</taxon>
        <taxon>Bacilli</taxon>
        <taxon>Bacillales</taxon>
        <taxon>Bacillaceae</taxon>
        <taxon>Peribacillus</taxon>
    </lineage>
</organism>
<evidence type="ECO:0000256" key="4">
    <source>
        <dbReference type="PROSITE-ProRule" id="PRU00335"/>
    </source>
</evidence>
<keyword evidence="3" id="KW-0804">Transcription</keyword>
<evidence type="ECO:0000256" key="1">
    <source>
        <dbReference type="ARBA" id="ARBA00023015"/>
    </source>
</evidence>
<feature type="DNA-binding region" description="H-T-H motif" evidence="4">
    <location>
        <begin position="28"/>
        <end position="47"/>
    </location>
</feature>
<dbReference type="SUPFAM" id="SSF46689">
    <property type="entry name" value="Homeodomain-like"/>
    <property type="match status" value="1"/>
</dbReference>
<dbReference type="GO" id="GO:0003677">
    <property type="term" value="F:DNA binding"/>
    <property type="evidence" value="ECO:0007669"/>
    <property type="project" value="UniProtKB-UniRule"/>
</dbReference>
<feature type="domain" description="HTH tetR-type" evidence="5">
    <location>
        <begin position="5"/>
        <end position="65"/>
    </location>
</feature>
<dbReference type="PANTHER" id="PTHR47506:SF3">
    <property type="entry name" value="HTH-TYPE TRANSCRIPTIONAL REGULATOR LMRA"/>
    <property type="match status" value="1"/>
</dbReference>
<dbReference type="Gene3D" id="1.10.357.10">
    <property type="entry name" value="Tetracycline Repressor, domain 2"/>
    <property type="match status" value="1"/>
</dbReference>
<dbReference type="InterPro" id="IPR054156">
    <property type="entry name" value="YxaF_TetR_C"/>
</dbReference>
<dbReference type="KEGG" id="bmur:ABE28_004005"/>
<keyword evidence="1" id="KW-0805">Transcription regulation</keyword>
<name>A0A1B3XJX0_9BACI</name>
<evidence type="ECO:0000313" key="7">
    <source>
        <dbReference type="Proteomes" id="UP000077926"/>
    </source>
</evidence>
<proteinExistence type="predicted"/>
<evidence type="ECO:0000313" key="6">
    <source>
        <dbReference type="EMBL" id="AOH53505.1"/>
    </source>
</evidence>
<evidence type="ECO:0000256" key="2">
    <source>
        <dbReference type="ARBA" id="ARBA00023125"/>
    </source>
</evidence>
<evidence type="ECO:0000259" key="5">
    <source>
        <dbReference type="PROSITE" id="PS50977"/>
    </source>
</evidence>
<dbReference type="EMBL" id="CP017080">
    <property type="protein sequence ID" value="AOH53505.1"/>
    <property type="molecule type" value="Genomic_DNA"/>
</dbReference>
<keyword evidence="7" id="KW-1185">Reference proteome</keyword>
<dbReference type="STRING" id="264697.ABE28_004005"/>
<dbReference type="OrthoDB" id="9810023at2"/>
<dbReference type="AlphaFoldDB" id="A0A1B3XJX0"/>
<dbReference type="Proteomes" id="UP000077926">
    <property type="component" value="Chromosome"/>
</dbReference>
<dbReference type="PRINTS" id="PR00455">
    <property type="entry name" value="HTHTETR"/>
</dbReference>
<gene>
    <name evidence="6" type="ORF">ABE28_004005</name>
</gene>
<dbReference type="InterPro" id="IPR001647">
    <property type="entry name" value="HTH_TetR"/>
</dbReference>
<dbReference type="SUPFAM" id="SSF48498">
    <property type="entry name" value="Tetracyclin repressor-like, C-terminal domain"/>
    <property type="match status" value="1"/>
</dbReference>
<dbReference type="Pfam" id="PF00440">
    <property type="entry name" value="TetR_N"/>
    <property type="match status" value="1"/>
</dbReference>
<protein>
    <submittedName>
        <fullName evidence="6">Transcriptional regulator</fullName>
    </submittedName>
</protein>
<reference evidence="6 7" key="1">
    <citation type="submission" date="2016-08" db="EMBL/GenBank/DDBJ databases">
        <title>Complete genome sequence of Bacillus muralis G25-68, a strain with toxicity to nematodes.</title>
        <authorList>
            <person name="Zheng Z."/>
        </authorList>
    </citation>
    <scope>NUCLEOTIDE SEQUENCE [LARGE SCALE GENOMIC DNA]</scope>
    <source>
        <strain evidence="6 7">G25-68</strain>
    </source>
</reference>
<dbReference type="RefSeq" id="WP_064462015.1">
    <property type="nucleotide sequence ID" value="NZ_CP017080.1"/>
</dbReference>
<accession>A0A1B3XJX0</accession>
<dbReference type="Pfam" id="PF21993">
    <property type="entry name" value="TetR_C_13_2"/>
    <property type="match status" value="1"/>
</dbReference>
<sequence length="190" mass="21072">MAGKRNSKDILIEVASRLFRIRGYYGVGLKDIIEESGIPKGSLYHYFPKGKEQLAIEAVIHTKEIVIKEIERGFGEFEDPIKAIQAHIVHLSELFGERESLLGLPIGTIAAETFTTSEPIRIACQEAMADWQAIYVQKLLEANYSEKRSKELSIVINALIEGGILLSLTAKNGEPLKAIAEQIPLLLVTN</sequence>
<evidence type="ECO:0000256" key="3">
    <source>
        <dbReference type="ARBA" id="ARBA00023163"/>
    </source>
</evidence>
<dbReference type="InterPro" id="IPR036271">
    <property type="entry name" value="Tet_transcr_reg_TetR-rel_C_sf"/>
</dbReference>
<keyword evidence="2 4" id="KW-0238">DNA-binding</keyword>